<keyword evidence="5" id="KW-0732">Signal</keyword>
<proteinExistence type="inferred from homology"/>
<sequence>MDACSFLILSLFPVFAASQITTVPTILVAMIARNAENTLPYALGGLEKQNYPPKHLHIRIRTDCNMDKTADVAKKWTAAVKDKYGSVAVMDSECRQEVNPKYPFTKDPERRHHVNAMRDQALVAARNEGVYDYVLFLDSDAFLVDPSTISDLVATQTLIVSPFLPSLNKYGNFWCNSTEEFRYYPTLDCSAIFEFESTGIFEVALVHTVVLVDVKAVETQKLSFRSSNELDESARPYQNFVREAHKAGVSMHVINSKQYGYCLPPLTNGSTLENQSDLLKNLLMEVLVSREEIPRSIHLPLNHEDLDTLGFDHMYLINLDRRTERRERMEKTFDILNLEVERITAVDGTKLTLTDLDDMGVKMLEGYLDPYKKRPMTMGEFGCYLSHYAIWRDVIDKGYQKVLVFEDDIRFENYFRQRLLDIWKDVDRLKLDWDLIYLGRKRLADEYEPFVKGSRQIVHVGYSYWTLCYMLSASGAAKLLKGEPLGKVLPVDEYLPIMFDRHPNSEWKESFPERDLLAFSAYPLLVYPTHYTKEEGYISDTENSVVFSEVAKEVPEGSRGDERIKKKKDKEMGDIVAHDEL</sequence>
<feature type="chain" id="PRO_5044860483" description="Glycosyl transferase family 25 domain-containing protein" evidence="5">
    <location>
        <begin position="19"/>
        <end position="581"/>
    </location>
</feature>
<dbReference type="SUPFAM" id="SSF53448">
    <property type="entry name" value="Nucleotide-diphospho-sugar transferases"/>
    <property type="match status" value="1"/>
</dbReference>
<dbReference type="Pfam" id="PF01755">
    <property type="entry name" value="Glyco_transf_25"/>
    <property type="match status" value="1"/>
</dbReference>
<accession>A0A1D1VUF3</accession>
<feature type="domain" description="Glycosyl transferase family 25" evidence="6">
    <location>
        <begin position="312"/>
        <end position="483"/>
    </location>
</feature>
<name>A0A1D1VUF3_RAMVA</name>
<dbReference type="Proteomes" id="UP000186922">
    <property type="component" value="Unassembled WGS sequence"/>
</dbReference>
<dbReference type="AlphaFoldDB" id="A0A1D1VUF3"/>
<evidence type="ECO:0000256" key="3">
    <source>
        <dbReference type="ARBA" id="ARBA00022679"/>
    </source>
</evidence>
<gene>
    <name evidence="7" type="primary">RvY_15303-1</name>
    <name evidence="7" type="synonym">RvY_15303.1</name>
    <name evidence="7" type="ORF">RvY_15303</name>
</gene>
<dbReference type="InterPro" id="IPR002654">
    <property type="entry name" value="Glyco_trans_25"/>
</dbReference>
<keyword evidence="2" id="KW-0328">Glycosyltransferase</keyword>
<keyword evidence="3" id="KW-0808">Transferase</keyword>
<evidence type="ECO:0000313" key="7">
    <source>
        <dbReference type="EMBL" id="GAV05127.1"/>
    </source>
</evidence>
<dbReference type="Gene3D" id="3.90.550.10">
    <property type="entry name" value="Spore Coat Polysaccharide Biosynthesis Protein SpsA, Chain A"/>
    <property type="match status" value="1"/>
</dbReference>
<feature type="signal peptide" evidence="5">
    <location>
        <begin position="1"/>
        <end position="18"/>
    </location>
</feature>
<keyword evidence="8" id="KW-1185">Reference proteome</keyword>
<evidence type="ECO:0000256" key="1">
    <source>
        <dbReference type="ARBA" id="ARBA00006721"/>
    </source>
</evidence>
<evidence type="ECO:0000256" key="4">
    <source>
        <dbReference type="SAM" id="MobiDB-lite"/>
    </source>
</evidence>
<dbReference type="CDD" id="cd06532">
    <property type="entry name" value="Glyco_transf_25"/>
    <property type="match status" value="1"/>
</dbReference>
<dbReference type="PANTHER" id="PTHR10730">
    <property type="entry name" value="PROCOLLAGEN-LYSINE,2-OXOGLUTARATE 5-DIOXYGENASE/GLYCOSYLTRANSFERASE 25 FAMILY MEMBER"/>
    <property type="match status" value="1"/>
</dbReference>
<protein>
    <recommendedName>
        <fullName evidence="6">Glycosyl transferase family 25 domain-containing protein</fullName>
    </recommendedName>
</protein>
<comment type="similarity">
    <text evidence="1">Belongs to the glycosyltransferase 25 family.</text>
</comment>
<dbReference type="InterPro" id="IPR050757">
    <property type="entry name" value="Collagen_mod_GT25"/>
</dbReference>
<evidence type="ECO:0000256" key="2">
    <source>
        <dbReference type="ARBA" id="ARBA00022676"/>
    </source>
</evidence>
<dbReference type="EMBL" id="BDGG01000011">
    <property type="protein sequence ID" value="GAV05127.1"/>
    <property type="molecule type" value="Genomic_DNA"/>
</dbReference>
<dbReference type="CDD" id="cd00761">
    <property type="entry name" value="Glyco_tranf_GTA_type"/>
    <property type="match status" value="1"/>
</dbReference>
<comment type="caution">
    <text evidence="7">The sequence shown here is derived from an EMBL/GenBank/DDBJ whole genome shotgun (WGS) entry which is preliminary data.</text>
</comment>
<evidence type="ECO:0000259" key="6">
    <source>
        <dbReference type="Pfam" id="PF01755"/>
    </source>
</evidence>
<dbReference type="OrthoDB" id="47375at2759"/>
<organism evidence="7 8">
    <name type="scientific">Ramazzottius varieornatus</name>
    <name type="common">Water bear</name>
    <name type="synonym">Tardigrade</name>
    <dbReference type="NCBI Taxonomy" id="947166"/>
    <lineage>
        <taxon>Eukaryota</taxon>
        <taxon>Metazoa</taxon>
        <taxon>Ecdysozoa</taxon>
        <taxon>Tardigrada</taxon>
        <taxon>Eutardigrada</taxon>
        <taxon>Parachela</taxon>
        <taxon>Hypsibioidea</taxon>
        <taxon>Ramazzottiidae</taxon>
        <taxon>Ramazzottius</taxon>
    </lineage>
</organism>
<dbReference type="InterPro" id="IPR029044">
    <property type="entry name" value="Nucleotide-diphossugar_trans"/>
</dbReference>
<evidence type="ECO:0000256" key="5">
    <source>
        <dbReference type="SAM" id="SignalP"/>
    </source>
</evidence>
<dbReference type="PANTHER" id="PTHR10730:SF53">
    <property type="entry name" value="GLYCOSYLTRANSFERASE 25 FAMILY MEMBER"/>
    <property type="match status" value="1"/>
</dbReference>
<reference evidence="7 8" key="1">
    <citation type="journal article" date="2016" name="Nat. Commun.">
        <title>Extremotolerant tardigrade genome and improved radiotolerance of human cultured cells by tardigrade-unique protein.</title>
        <authorList>
            <person name="Hashimoto T."/>
            <person name="Horikawa D.D."/>
            <person name="Saito Y."/>
            <person name="Kuwahara H."/>
            <person name="Kozuka-Hata H."/>
            <person name="Shin-I T."/>
            <person name="Minakuchi Y."/>
            <person name="Ohishi K."/>
            <person name="Motoyama A."/>
            <person name="Aizu T."/>
            <person name="Enomoto A."/>
            <person name="Kondo K."/>
            <person name="Tanaka S."/>
            <person name="Hara Y."/>
            <person name="Koshikawa S."/>
            <person name="Sagara H."/>
            <person name="Miura T."/>
            <person name="Yokobori S."/>
            <person name="Miyagawa K."/>
            <person name="Suzuki Y."/>
            <person name="Kubo T."/>
            <person name="Oyama M."/>
            <person name="Kohara Y."/>
            <person name="Fujiyama A."/>
            <person name="Arakawa K."/>
            <person name="Katayama T."/>
            <person name="Toyoda A."/>
            <person name="Kunieda T."/>
        </authorList>
    </citation>
    <scope>NUCLEOTIDE SEQUENCE [LARGE SCALE GENOMIC DNA]</scope>
    <source>
        <strain evidence="7 8">YOKOZUNA-1</strain>
    </source>
</reference>
<evidence type="ECO:0000313" key="8">
    <source>
        <dbReference type="Proteomes" id="UP000186922"/>
    </source>
</evidence>
<dbReference type="GO" id="GO:0050211">
    <property type="term" value="F:procollagen galactosyltransferase activity"/>
    <property type="evidence" value="ECO:0007669"/>
    <property type="project" value="TreeGrafter"/>
</dbReference>
<dbReference type="STRING" id="947166.A0A1D1VUF3"/>
<feature type="region of interest" description="Disordered" evidence="4">
    <location>
        <begin position="552"/>
        <end position="581"/>
    </location>
</feature>